<dbReference type="Gramene" id="AET1Gv20777700.27">
    <property type="protein sequence ID" value="AET1Gv20777700.27"/>
    <property type="gene ID" value="AET1Gv20777700"/>
</dbReference>
<keyword evidence="2" id="KW-1185">Reference proteome</keyword>
<reference evidence="1" key="5">
    <citation type="journal article" date="2021" name="G3 (Bethesda)">
        <title>Aegilops tauschii genome assembly Aet v5.0 features greater sequence contiguity and improved annotation.</title>
        <authorList>
            <person name="Wang L."/>
            <person name="Zhu T."/>
            <person name="Rodriguez J.C."/>
            <person name="Deal K.R."/>
            <person name="Dubcovsky J."/>
            <person name="McGuire P.E."/>
            <person name="Lux T."/>
            <person name="Spannagl M."/>
            <person name="Mayer K.F.X."/>
            <person name="Baldrich P."/>
            <person name="Meyers B.C."/>
            <person name="Huo N."/>
            <person name="Gu Y.Q."/>
            <person name="Zhou H."/>
            <person name="Devos K.M."/>
            <person name="Bennetzen J.L."/>
            <person name="Unver T."/>
            <person name="Budak H."/>
            <person name="Gulick P.J."/>
            <person name="Galiba G."/>
            <person name="Kalapos B."/>
            <person name="Nelson D.R."/>
            <person name="Li P."/>
            <person name="You F.M."/>
            <person name="Luo M.C."/>
            <person name="Dvorak J."/>
        </authorList>
    </citation>
    <scope>NUCLEOTIDE SEQUENCE [LARGE SCALE GENOMIC DNA]</scope>
    <source>
        <strain evidence="1">cv. AL8/78</strain>
    </source>
</reference>
<dbReference type="Proteomes" id="UP000015105">
    <property type="component" value="Chromosome 1D"/>
</dbReference>
<dbReference type="EnsemblPlants" id="AET1Gv20777700.27">
    <property type="protein sequence ID" value="AET1Gv20777700.27"/>
    <property type="gene ID" value="AET1Gv20777700"/>
</dbReference>
<reference evidence="2" key="2">
    <citation type="journal article" date="2017" name="Nat. Plants">
        <title>The Aegilops tauschii genome reveals multiple impacts of transposons.</title>
        <authorList>
            <person name="Zhao G."/>
            <person name="Zou C."/>
            <person name="Li K."/>
            <person name="Wang K."/>
            <person name="Li T."/>
            <person name="Gao L."/>
            <person name="Zhang X."/>
            <person name="Wang H."/>
            <person name="Yang Z."/>
            <person name="Liu X."/>
            <person name="Jiang W."/>
            <person name="Mao L."/>
            <person name="Kong X."/>
            <person name="Jiao Y."/>
            <person name="Jia J."/>
        </authorList>
    </citation>
    <scope>NUCLEOTIDE SEQUENCE [LARGE SCALE GENOMIC DNA]</scope>
    <source>
        <strain evidence="2">cv. AL8/78</strain>
    </source>
</reference>
<protein>
    <submittedName>
        <fullName evidence="1">Uncharacterized protein</fullName>
    </submittedName>
</protein>
<evidence type="ECO:0000313" key="2">
    <source>
        <dbReference type="Proteomes" id="UP000015105"/>
    </source>
</evidence>
<reference evidence="2" key="1">
    <citation type="journal article" date="2014" name="Science">
        <title>Ancient hybridizations among the ancestral genomes of bread wheat.</title>
        <authorList>
            <consortium name="International Wheat Genome Sequencing Consortium,"/>
            <person name="Marcussen T."/>
            <person name="Sandve S.R."/>
            <person name="Heier L."/>
            <person name="Spannagl M."/>
            <person name="Pfeifer M."/>
            <person name="Jakobsen K.S."/>
            <person name="Wulff B.B."/>
            <person name="Steuernagel B."/>
            <person name="Mayer K.F."/>
            <person name="Olsen O.A."/>
        </authorList>
    </citation>
    <scope>NUCLEOTIDE SEQUENCE [LARGE SCALE GENOMIC DNA]</scope>
    <source>
        <strain evidence="2">cv. AL8/78</strain>
    </source>
</reference>
<name>A0A452ZHD6_AEGTS</name>
<sequence length="118" mass="13574">HIDYMPYCARFLFGLMKLIRLWSLLGVSGTRIQSGHDAFWSLSDGPMVALCLLIWYQIMTCDALWHMKAIIPSPINSEITTGKRSFFREHTWQEDTMSVHAVPQISLRISPSKLVHIL</sequence>
<evidence type="ECO:0000313" key="1">
    <source>
        <dbReference type="EnsemblPlants" id="AET1Gv20777700.27"/>
    </source>
</evidence>
<dbReference type="AlphaFoldDB" id="A0A452ZHD6"/>
<accession>A0A452ZHD6</accession>
<proteinExistence type="predicted"/>
<organism evidence="1 2">
    <name type="scientific">Aegilops tauschii subsp. strangulata</name>
    <name type="common">Goatgrass</name>
    <dbReference type="NCBI Taxonomy" id="200361"/>
    <lineage>
        <taxon>Eukaryota</taxon>
        <taxon>Viridiplantae</taxon>
        <taxon>Streptophyta</taxon>
        <taxon>Embryophyta</taxon>
        <taxon>Tracheophyta</taxon>
        <taxon>Spermatophyta</taxon>
        <taxon>Magnoliopsida</taxon>
        <taxon>Liliopsida</taxon>
        <taxon>Poales</taxon>
        <taxon>Poaceae</taxon>
        <taxon>BOP clade</taxon>
        <taxon>Pooideae</taxon>
        <taxon>Triticodae</taxon>
        <taxon>Triticeae</taxon>
        <taxon>Triticinae</taxon>
        <taxon>Aegilops</taxon>
    </lineage>
</organism>
<reference evidence="1" key="3">
    <citation type="journal article" date="2017" name="Nature">
        <title>Genome sequence of the progenitor of the wheat D genome Aegilops tauschii.</title>
        <authorList>
            <person name="Luo M.C."/>
            <person name="Gu Y.Q."/>
            <person name="Puiu D."/>
            <person name="Wang H."/>
            <person name="Twardziok S.O."/>
            <person name="Deal K.R."/>
            <person name="Huo N."/>
            <person name="Zhu T."/>
            <person name="Wang L."/>
            <person name="Wang Y."/>
            <person name="McGuire P.E."/>
            <person name="Liu S."/>
            <person name="Long H."/>
            <person name="Ramasamy R.K."/>
            <person name="Rodriguez J.C."/>
            <person name="Van S.L."/>
            <person name="Yuan L."/>
            <person name="Wang Z."/>
            <person name="Xia Z."/>
            <person name="Xiao L."/>
            <person name="Anderson O.D."/>
            <person name="Ouyang S."/>
            <person name="Liang Y."/>
            <person name="Zimin A.V."/>
            <person name="Pertea G."/>
            <person name="Qi P."/>
            <person name="Bennetzen J.L."/>
            <person name="Dai X."/>
            <person name="Dawson M.W."/>
            <person name="Muller H.G."/>
            <person name="Kugler K."/>
            <person name="Rivarola-Duarte L."/>
            <person name="Spannagl M."/>
            <person name="Mayer K.F.X."/>
            <person name="Lu F.H."/>
            <person name="Bevan M.W."/>
            <person name="Leroy P."/>
            <person name="Li P."/>
            <person name="You F.M."/>
            <person name="Sun Q."/>
            <person name="Liu Z."/>
            <person name="Lyons E."/>
            <person name="Wicker T."/>
            <person name="Salzberg S.L."/>
            <person name="Devos K.M."/>
            <person name="Dvorak J."/>
        </authorList>
    </citation>
    <scope>NUCLEOTIDE SEQUENCE [LARGE SCALE GENOMIC DNA]</scope>
    <source>
        <strain evidence="1">cv. AL8/78</strain>
    </source>
</reference>
<reference evidence="1" key="4">
    <citation type="submission" date="2019-03" db="UniProtKB">
        <authorList>
            <consortium name="EnsemblPlants"/>
        </authorList>
    </citation>
    <scope>IDENTIFICATION</scope>
</reference>